<comment type="caution">
    <text evidence="1">The sequence shown here is derived from an EMBL/GenBank/DDBJ whole genome shotgun (WGS) entry which is preliminary data.</text>
</comment>
<dbReference type="Proteomes" id="UP000255508">
    <property type="component" value="Unassembled WGS sequence"/>
</dbReference>
<evidence type="ECO:0000313" key="2">
    <source>
        <dbReference type="Proteomes" id="UP000255508"/>
    </source>
</evidence>
<dbReference type="AlphaFoldDB" id="A0A370DYI7"/>
<reference evidence="1 2" key="1">
    <citation type="journal article" date="2018" name="ISME J.">
        <title>Endosymbiont genomes yield clues of tubeworm success.</title>
        <authorList>
            <person name="Li Y."/>
            <person name="Liles M.R."/>
            <person name="Halanych K.M."/>
        </authorList>
    </citation>
    <scope>NUCLEOTIDE SEQUENCE [LARGE SCALE GENOMIC DNA]</scope>
    <source>
        <strain evidence="1">A1422</strain>
    </source>
</reference>
<feature type="non-terminal residue" evidence="1">
    <location>
        <position position="1"/>
    </location>
</feature>
<protein>
    <submittedName>
        <fullName evidence="1">Uncharacterized protein</fullName>
    </submittedName>
</protein>
<proteinExistence type="predicted"/>
<name>A0A370DYI7_9GAMM</name>
<gene>
    <name evidence="1" type="ORF">DIZ79_09100</name>
</gene>
<organism evidence="1 2">
    <name type="scientific">endosymbiont of Lamellibrachia luymesi</name>
    <dbReference type="NCBI Taxonomy" id="2200907"/>
    <lineage>
        <taxon>Bacteria</taxon>
        <taxon>Pseudomonadati</taxon>
        <taxon>Pseudomonadota</taxon>
        <taxon>Gammaproteobacteria</taxon>
        <taxon>sulfur-oxidizing symbionts</taxon>
    </lineage>
</organism>
<accession>A0A370DYI7</accession>
<dbReference type="EMBL" id="QFXD01000162">
    <property type="protein sequence ID" value="RDH90451.1"/>
    <property type="molecule type" value="Genomic_DNA"/>
</dbReference>
<evidence type="ECO:0000313" key="1">
    <source>
        <dbReference type="EMBL" id="RDH90451.1"/>
    </source>
</evidence>
<sequence length="64" mass="7115">LETCKTNLPAKGKWGLLITLVSLASDLWQGTTINQKGEKSPIYYSHEIGLMTEKEYISTQGTDL</sequence>